<evidence type="ECO:0000256" key="5">
    <source>
        <dbReference type="ARBA" id="ARBA00022989"/>
    </source>
</evidence>
<feature type="transmembrane region" description="Helical" evidence="8">
    <location>
        <begin position="6"/>
        <end position="26"/>
    </location>
</feature>
<feature type="transmembrane region" description="Helical" evidence="8">
    <location>
        <begin position="259"/>
        <end position="283"/>
    </location>
</feature>
<proteinExistence type="inferred from homology"/>
<dbReference type="Gene3D" id="1.20.1730.10">
    <property type="entry name" value="Sodium/glucose cotransporter"/>
    <property type="match status" value="1"/>
</dbReference>
<evidence type="ECO:0000256" key="1">
    <source>
        <dbReference type="ARBA" id="ARBA00004141"/>
    </source>
</evidence>
<dbReference type="RefSeq" id="WP_074217622.1">
    <property type="nucleotide sequence ID" value="NZ_FSRG01000007.1"/>
</dbReference>
<feature type="transmembrane region" description="Helical" evidence="8">
    <location>
        <begin position="41"/>
        <end position="62"/>
    </location>
</feature>
<evidence type="ECO:0000256" key="8">
    <source>
        <dbReference type="SAM" id="Phobius"/>
    </source>
</evidence>
<feature type="transmembrane region" description="Helical" evidence="8">
    <location>
        <begin position="355"/>
        <end position="374"/>
    </location>
</feature>
<dbReference type="PANTHER" id="PTHR48086">
    <property type="entry name" value="SODIUM/PROLINE SYMPORTER-RELATED"/>
    <property type="match status" value="1"/>
</dbReference>
<feature type="transmembrane region" description="Helical" evidence="8">
    <location>
        <begin position="433"/>
        <end position="452"/>
    </location>
</feature>
<feature type="transmembrane region" description="Helical" evidence="8">
    <location>
        <begin position="177"/>
        <end position="196"/>
    </location>
</feature>
<evidence type="ECO:0000256" key="4">
    <source>
        <dbReference type="ARBA" id="ARBA00022692"/>
    </source>
</evidence>
<dbReference type="GO" id="GO:0022857">
    <property type="term" value="F:transmembrane transporter activity"/>
    <property type="evidence" value="ECO:0007669"/>
    <property type="project" value="InterPro"/>
</dbReference>
<keyword evidence="6 8" id="KW-0472">Membrane</keyword>
<keyword evidence="5 8" id="KW-1133">Transmembrane helix</keyword>
<sequence length="492" mass="52565">MSIDLLIIIGYFLVMIGCGIAGIFFAKNNEDFLVAGRNLRFWMYFPCLASVILGGGATFGSVKLAYQFGISGSWVVLMYGFGVMSMGILLSSKMANLRVISLSEMLEVRYAASARYISAIISCIYTAMIAVVQVIAIGTILHAFFGWDMVTSMIAGGAVSLLYTLLGGMWSVTITDVIQFALMMVGVFGFLVPLSIDKAGGLDAMFNAVPQSYFDPFAIGWDQLLMYFLLMYLGIMIGQDIWQRVFTAKSGKVATTGTVTAGFFSVLWGGAMAICGMAAFILLPDLDEPQKALGQLVVTVMPSGLLGMVVAGLLSTLMSTVSGTILASSTLIINDLVKPFRSDMDSKQEMFLSRAITLAVGIVVLLLAVVIGDVMHALDIAYALLSGCIFVPVVAGFFWRQATAQGAVYSIIVSGIVTTVCIMTYGAFSAHTIIYGMLSSAVVLVVVSLMTGPPNPAQLAEWEARLAASENYDADNMTDEERAAQAQTAALH</sequence>
<evidence type="ECO:0000256" key="7">
    <source>
        <dbReference type="RuleBase" id="RU362091"/>
    </source>
</evidence>
<evidence type="ECO:0000256" key="6">
    <source>
        <dbReference type="ARBA" id="ARBA00023136"/>
    </source>
</evidence>
<comment type="similarity">
    <text evidence="2 7">Belongs to the sodium:solute symporter (SSF) (TC 2.A.21) family.</text>
</comment>
<dbReference type="OrthoDB" id="5453731at2"/>
<feature type="transmembrane region" description="Helical" evidence="8">
    <location>
        <begin position="406"/>
        <end position="427"/>
    </location>
</feature>
<dbReference type="EMBL" id="FSRG01000007">
    <property type="protein sequence ID" value="SIO34653.1"/>
    <property type="molecule type" value="Genomic_DNA"/>
</dbReference>
<keyword evidence="3" id="KW-0813">Transport</keyword>
<gene>
    <name evidence="9" type="ORF">SAMN02745161_2859</name>
</gene>
<feature type="transmembrane region" description="Helical" evidence="8">
    <location>
        <begin position="216"/>
        <end position="238"/>
    </location>
</feature>
<name>A0A1N6IRP0_9BACT</name>
<dbReference type="STRING" id="1121457.SAMN02745161_2859"/>
<feature type="transmembrane region" description="Helical" evidence="8">
    <location>
        <begin position="74"/>
        <end position="95"/>
    </location>
</feature>
<evidence type="ECO:0000313" key="9">
    <source>
        <dbReference type="EMBL" id="SIO34653.1"/>
    </source>
</evidence>
<comment type="subcellular location">
    <subcellularLocation>
        <location evidence="1">Membrane</location>
        <topology evidence="1">Multi-pass membrane protein</topology>
    </subcellularLocation>
</comment>
<dbReference type="InterPro" id="IPR001734">
    <property type="entry name" value="Na/solute_symporter"/>
</dbReference>
<protein>
    <submittedName>
        <fullName evidence="9">Solute:Na+ symporter, SSS family</fullName>
    </submittedName>
</protein>
<evidence type="ECO:0000313" key="10">
    <source>
        <dbReference type="Proteomes" id="UP000184694"/>
    </source>
</evidence>
<keyword evidence="10" id="KW-1185">Reference proteome</keyword>
<feature type="transmembrane region" description="Helical" evidence="8">
    <location>
        <begin position="116"/>
        <end position="144"/>
    </location>
</feature>
<dbReference type="Proteomes" id="UP000184694">
    <property type="component" value="Unassembled WGS sequence"/>
</dbReference>
<dbReference type="PANTHER" id="PTHR48086:SF7">
    <property type="entry name" value="SODIUM-SOLUTE SYMPORTER-RELATED"/>
    <property type="match status" value="1"/>
</dbReference>
<dbReference type="Pfam" id="PF00474">
    <property type="entry name" value="SSF"/>
    <property type="match status" value="1"/>
</dbReference>
<evidence type="ECO:0000256" key="2">
    <source>
        <dbReference type="ARBA" id="ARBA00006434"/>
    </source>
</evidence>
<reference evidence="10" key="1">
    <citation type="submission" date="2016-11" db="EMBL/GenBank/DDBJ databases">
        <authorList>
            <person name="Varghese N."/>
            <person name="Submissions S."/>
        </authorList>
    </citation>
    <scope>NUCLEOTIDE SEQUENCE [LARGE SCALE GENOMIC DNA]</scope>
    <source>
        <strain evidence="10">DSM 17456</strain>
    </source>
</reference>
<keyword evidence="4 8" id="KW-0812">Transmembrane</keyword>
<dbReference type="InterPro" id="IPR038377">
    <property type="entry name" value="Na/Glc_symporter_sf"/>
</dbReference>
<feature type="transmembrane region" description="Helical" evidence="8">
    <location>
        <begin position="303"/>
        <end position="334"/>
    </location>
</feature>
<feature type="transmembrane region" description="Helical" evidence="8">
    <location>
        <begin position="150"/>
        <end position="170"/>
    </location>
</feature>
<evidence type="ECO:0000256" key="3">
    <source>
        <dbReference type="ARBA" id="ARBA00022448"/>
    </source>
</evidence>
<accession>A0A1N6IRP0</accession>
<feature type="transmembrane region" description="Helical" evidence="8">
    <location>
        <begin position="380"/>
        <end position="399"/>
    </location>
</feature>
<organism evidence="9 10">
    <name type="scientific">Halodesulfovibrio marinisediminis DSM 17456</name>
    <dbReference type="NCBI Taxonomy" id="1121457"/>
    <lineage>
        <taxon>Bacteria</taxon>
        <taxon>Pseudomonadati</taxon>
        <taxon>Thermodesulfobacteriota</taxon>
        <taxon>Desulfovibrionia</taxon>
        <taxon>Desulfovibrionales</taxon>
        <taxon>Desulfovibrionaceae</taxon>
        <taxon>Halodesulfovibrio</taxon>
    </lineage>
</organism>
<dbReference type="PROSITE" id="PS50283">
    <property type="entry name" value="NA_SOLUT_SYMP_3"/>
    <property type="match status" value="1"/>
</dbReference>
<dbReference type="AlphaFoldDB" id="A0A1N6IRP0"/>
<dbReference type="InterPro" id="IPR050277">
    <property type="entry name" value="Sodium:Solute_Symporter"/>
</dbReference>
<dbReference type="GO" id="GO:0005886">
    <property type="term" value="C:plasma membrane"/>
    <property type="evidence" value="ECO:0007669"/>
    <property type="project" value="TreeGrafter"/>
</dbReference>